<dbReference type="Proteomes" id="UP001146351">
    <property type="component" value="Unassembled WGS sequence"/>
</dbReference>
<reference evidence="1" key="2">
    <citation type="journal article" date="2023" name="IMA Fungus">
        <title>Comparative genomic study of the Penicillium genus elucidates a diverse pangenome and 15 lateral gene transfer events.</title>
        <authorList>
            <person name="Petersen C."/>
            <person name="Sorensen T."/>
            <person name="Nielsen M.R."/>
            <person name="Sondergaard T.E."/>
            <person name="Sorensen J.L."/>
            <person name="Fitzpatrick D.A."/>
            <person name="Frisvad J.C."/>
            <person name="Nielsen K.L."/>
        </authorList>
    </citation>
    <scope>NUCLEOTIDE SEQUENCE</scope>
    <source>
        <strain evidence="1">IBT 21917</strain>
    </source>
</reference>
<organism evidence="1 2">
    <name type="scientific">Penicillium capsulatum</name>
    <dbReference type="NCBI Taxonomy" id="69766"/>
    <lineage>
        <taxon>Eukaryota</taxon>
        <taxon>Fungi</taxon>
        <taxon>Dikarya</taxon>
        <taxon>Ascomycota</taxon>
        <taxon>Pezizomycotina</taxon>
        <taxon>Eurotiomycetes</taxon>
        <taxon>Eurotiomycetidae</taxon>
        <taxon>Eurotiales</taxon>
        <taxon>Aspergillaceae</taxon>
        <taxon>Penicillium</taxon>
    </lineage>
</organism>
<proteinExistence type="predicted"/>
<dbReference type="EMBL" id="JAPQKO010000006">
    <property type="protein sequence ID" value="KAJ5156026.1"/>
    <property type="molecule type" value="Genomic_DNA"/>
</dbReference>
<evidence type="ECO:0000313" key="2">
    <source>
        <dbReference type="Proteomes" id="UP001146351"/>
    </source>
</evidence>
<dbReference type="AlphaFoldDB" id="A0A9W9LGA8"/>
<keyword evidence="2" id="KW-1185">Reference proteome</keyword>
<name>A0A9W9LGA8_9EURO</name>
<protein>
    <submittedName>
        <fullName evidence="1">Uncharacterized protein</fullName>
    </submittedName>
</protein>
<accession>A0A9W9LGA8</accession>
<comment type="caution">
    <text evidence="1">The sequence shown here is derived from an EMBL/GenBank/DDBJ whole genome shotgun (WGS) entry which is preliminary data.</text>
</comment>
<reference evidence="1" key="1">
    <citation type="submission" date="2022-11" db="EMBL/GenBank/DDBJ databases">
        <authorList>
            <person name="Petersen C."/>
        </authorList>
    </citation>
    <scope>NUCLEOTIDE SEQUENCE</scope>
    <source>
        <strain evidence="1">IBT 21917</strain>
    </source>
</reference>
<gene>
    <name evidence="1" type="ORF">N7492_008829</name>
</gene>
<evidence type="ECO:0000313" key="1">
    <source>
        <dbReference type="EMBL" id="KAJ5156026.1"/>
    </source>
</evidence>
<sequence>MGFLELWEDGRLPETCLSPRSRAITLSYTILRQSFPTPPARWTFILAPFREAWAIPPYLVTYRGTYEGLFVYTSPFAAGTPYISVLTSSQDFELPLHKKIVTSDYGGPCRPRYSGSQSEYYSV</sequence>